<dbReference type="InterPro" id="IPR011993">
    <property type="entry name" value="PH-like_dom_sf"/>
</dbReference>
<dbReference type="PANTHER" id="PTHR23319:SF4">
    <property type="entry name" value="GRAM DOMAIN CONTAINING 1B, ISOFORM E"/>
    <property type="match status" value="1"/>
</dbReference>
<dbReference type="GO" id="GO:0120015">
    <property type="term" value="F:sterol transfer activity"/>
    <property type="evidence" value="ECO:0007669"/>
    <property type="project" value="TreeGrafter"/>
</dbReference>
<dbReference type="PROSITE" id="PS51778">
    <property type="entry name" value="VAST"/>
    <property type="match status" value="1"/>
</dbReference>
<dbReference type="InterPro" id="IPR051482">
    <property type="entry name" value="Cholesterol_transport"/>
</dbReference>
<dbReference type="Gene3D" id="2.30.29.30">
    <property type="entry name" value="Pleckstrin-homology domain (PH domain)/Phosphotyrosine-binding domain (PTB)"/>
    <property type="match status" value="1"/>
</dbReference>
<feature type="compositionally biased region" description="Low complexity" evidence="6">
    <location>
        <begin position="23"/>
        <end position="38"/>
    </location>
</feature>
<organism evidence="8 9">
    <name type="scientific">Mycena citricolor</name>
    <dbReference type="NCBI Taxonomy" id="2018698"/>
    <lineage>
        <taxon>Eukaryota</taxon>
        <taxon>Fungi</taxon>
        <taxon>Dikarya</taxon>
        <taxon>Basidiomycota</taxon>
        <taxon>Agaricomycotina</taxon>
        <taxon>Agaricomycetes</taxon>
        <taxon>Agaricomycetidae</taxon>
        <taxon>Agaricales</taxon>
        <taxon>Marasmiineae</taxon>
        <taxon>Mycenaceae</taxon>
        <taxon>Mycena</taxon>
    </lineage>
</organism>
<feature type="region of interest" description="Disordered" evidence="6">
    <location>
        <begin position="240"/>
        <end position="363"/>
    </location>
</feature>
<reference evidence="8" key="1">
    <citation type="submission" date="2023-11" db="EMBL/GenBank/DDBJ databases">
        <authorList>
            <person name="De Vega J J."/>
            <person name="De Vega J J."/>
        </authorList>
    </citation>
    <scope>NUCLEOTIDE SEQUENCE</scope>
</reference>
<evidence type="ECO:0000256" key="5">
    <source>
        <dbReference type="ARBA" id="ARBA00023136"/>
    </source>
</evidence>
<dbReference type="Pfam" id="PF02893">
    <property type="entry name" value="GRAM"/>
    <property type="match status" value="1"/>
</dbReference>
<dbReference type="CDD" id="cd13220">
    <property type="entry name" value="PH-GRAM_GRAMDC"/>
    <property type="match status" value="1"/>
</dbReference>
<dbReference type="InterPro" id="IPR004182">
    <property type="entry name" value="GRAM"/>
</dbReference>
<evidence type="ECO:0000259" key="7">
    <source>
        <dbReference type="PROSITE" id="PS51778"/>
    </source>
</evidence>
<dbReference type="Pfam" id="PF16016">
    <property type="entry name" value="VASt"/>
    <property type="match status" value="1"/>
</dbReference>
<feature type="compositionally biased region" description="Polar residues" evidence="6">
    <location>
        <begin position="125"/>
        <end position="142"/>
    </location>
</feature>
<feature type="compositionally biased region" description="Polar residues" evidence="6">
    <location>
        <begin position="266"/>
        <end position="276"/>
    </location>
</feature>
<dbReference type="GO" id="GO:0005886">
    <property type="term" value="C:plasma membrane"/>
    <property type="evidence" value="ECO:0007669"/>
    <property type="project" value="TreeGrafter"/>
</dbReference>
<feature type="compositionally biased region" description="Low complexity" evidence="6">
    <location>
        <begin position="201"/>
        <end position="212"/>
    </location>
</feature>
<evidence type="ECO:0000313" key="9">
    <source>
        <dbReference type="Proteomes" id="UP001295794"/>
    </source>
</evidence>
<feature type="region of interest" description="Disordered" evidence="6">
    <location>
        <begin position="1"/>
        <end position="221"/>
    </location>
</feature>
<evidence type="ECO:0000256" key="3">
    <source>
        <dbReference type="ARBA" id="ARBA00022692"/>
    </source>
</evidence>
<keyword evidence="5" id="KW-0472">Membrane</keyword>
<feature type="compositionally biased region" description="Polar residues" evidence="6">
    <location>
        <begin position="39"/>
        <end position="61"/>
    </location>
</feature>
<name>A0AAD2K2Z1_9AGAR</name>
<dbReference type="EMBL" id="CAVNYO010000405">
    <property type="protein sequence ID" value="CAK5276130.1"/>
    <property type="molecule type" value="Genomic_DNA"/>
</dbReference>
<keyword evidence="9" id="KW-1185">Reference proteome</keyword>
<sequence>MAPNFLSKLVKAPAATHPRDRSLSSSSPISPSDTRSQSPSTVESSSRNGSTLGHSGRSSGNPSVTVIPPSPVVANDASPEHPVPPKPAAAAPPIEGLPATTPSRPPTPKGSKSSQVPTPPPPPLRTQSSNKSLKRQQVTNAQPPAVPNLPDPAASAEVRKGRPELVDSPPPTRSREMSPVSSMGGSPPPSRRDTDVFSVTSSKGGKSKSPSRPWKRSVPKKPVGLAGALAATGLAMANHGMSVDHQTTMNPQVMNTGEASGGGPSLVTSPLQSPQMSARRRATSTASPEPAASRHRRQNTSTSTKSGDKREHRRRQTTGSAVSHEDADEHQGAYYSGLEDSSDGNTTDTEDDDESGLDLDLGEDDIPVTGFAVASNKRNADFHELFPGIPEGDYLIDDYGCALQRDILVQGRIYVSENHLCFHANIFGWVTDLTISIYEITTLEKKVTAFVIPNAIHVVTPRADYTFASFLSRDTTFDVIHNIWRLVRPSDAISIGSGSVANDTGLTIPEGTLIGSGPAAANEHKATVCACGKQGAHFSETALEIVIPGTPERIYNLIFASGFIKEFMAVNQKLTDIQVSDWSPATPGSKLLTRNMSYIKPLNASLGPKSTKCEIRDELAHIDFDDYVSMLTTTRTPDVPSGGVFSVKTRTCIMWCTSFSTKVVVTTQVDWTGRSFIKGIIEKSAIDGQKVYHGDLDKAMRGYIKEHQSEFMPEGVDLAAAAVPELAAEASTAAVNVAEPTEQEKRKARQGRGLQWAWDTFDGAYRVAKTSTKGALELLRDAWDNSNSTSILYVLIFVLLLSNIWTYMRMGSAAEKTQRRHRERVRNEDREEWVAGVVTALWDELSSGKKLPPTAQAPSASLPTDAKAELASILSTLDLIDERVRLVRSGLAAIEAPAKVGTIGTEL</sequence>
<proteinExistence type="inferred from homology"/>
<feature type="domain" description="VASt" evidence="7">
    <location>
        <begin position="537"/>
        <end position="708"/>
    </location>
</feature>
<comment type="similarity">
    <text evidence="2">Belongs to the YSP2 family.</text>
</comment>
<dbReference type="GO" id="GO:0032934">
    <property type="term" value="F:sterol binding"/>
    <property type="evidence" value="ECO:0007669"/>
    <property type="project" value="TreeGrafter"/>
</dbReference>
<feature type="compositionally biased region" description="Polar residues" evidence="6">
    <location>
        <begin position="244"/>
        <end position="258"/>
    </location>
</feature>
<comment type="caution">
    <text evidence="8">The sequence shown here is derived from an EMBL/GenBank/DDBJ whole genome shotgun (WGS) entry which is preliminary data.</text>
</comment>
<protein>
    <recommendedName>
        <fullName evidence="7">VASt domain-containing protein</fullName>
    </recommendedName>
</protein>
<comment type="subcellular location">
    <subcellularLocation>
        <location evidence="1">Membrane</location>
        <topology evidence="1">Single-pass membrane protein</topology>
    </subcellularLocation>
</comment>
<accession>A0AAD2K2Z1</accession>
<dbReference type="Proteomes" id="UP001295794">
    <property type="component" value="Unassembled WGS sequence"/>
</dbReference>
<dbReference type="GO" id="GO:0032541">
    <property type="term" value="C:cortical endoplasmic reticulum"/>
    <property type="evidence" value="ECO:0007669"/>
    <property type="project" value="TreeGrafter"/>
</dbReference>
<keyword evidence="4" id="KW-1133">Transmembrane helix</keyword>
<evidence type="ECO:0000256" key="1">
    <source>
        <dbReference type="ARBA" id="ARBA00004167"/>
    </source>
</evidence>
<dbReference type="GO" id="GO:0140268">
    <property type="term" value="C:endoplasmic reticulum-plasma membrane contact site"/>
    <property type="evidence" value="ECO:0007669"/>
    <property type="project" value="TreeGrafter"/>
</dbReference>
<feature type="compositionally biased region" description="Acidic residues" evidence="6">
    <location>
        <begin position="348"/>
        <end position="363"/>
    </location>
</feature>
<keyword evidence="3" id="KW-0812">Transmembrane</keyword>
<evidence type="ECO:0000313" key="8">
    <source>
        <dbReference type="EMBL" id="CAK5276130.1"/>
    </source>
</evidence>
<evidence type="ECO:0000256" key="4">
    <source>
        <dbReference type="ARBA" id="ARBA00022989"/>
    </source>
</evidence>
<dbReference type="GO" id="GO:0032366">
    <property type="term" value="P:intracellular sterol transport"/>
    <property type="evidence" value="ECO:0007669"/>
    <property type="project" value="TreeGrafter"/>
</dbReference>
<dbReference type="PANTHER" id="PTHR23319">
    <property type="entry name" value="GRAM DOMAIN CONTAINING 1B, ISOFORM E"/>
    <property type="match status" value="1"/>
</dbReference>
<dbReference type="GO" id="GO:0005789">
    <property type="term" value="C:endoplasmic reticulum membrane"/>
    <property type="evidence" value="ECO:0007669"/>
    <property type="project" value="TreeGrafter"/>
</dbReference>
<dbReference type="GO" id="GO:0005739">
    <property type="term" value="C:mitochondrion"/>
    <property type="evidence" value="ECO:0007669"/>
    <property type="project" value="TreeGrafter"/>
</dbReference>
<gene>
    <name evidence="8" type="ORF">MYCIT1_LOCUS24251</name>
</gene>
<dbReference type="AlphaFoldDB" id="A0AAD2K2Z1"/>
<evidence type="ECO:0000256" key="2">
    <source>
        <dbReference type="ARBA" id="ARBA00006582"/>
    </source>
</evidence>
<evidence type="ECO:0000256" key="6">
    <source>
        <dbReference type="SAM" id="MobiDB-lite"/>
    </source>
</evidence>
<dbReference type="SMART" id="SM00568">
    <property type="entry name" value="GRAM"/>
    <property type="match status" value="1"/>
</dbReference>
<dbReference type="InterPro" id="IPR031968">
    <property type="entry name" value="VASt"/>
</dbReference>